<evidence type="ECO:0000313" key="2">
    <source>
        <dbReference type="Proteomes" id="UP000192783"/>
    </source>
</evidence>
<gene>
    <name evidence="1" type="ORF">SAMN02746041_03236</name>
</gene>
<keyword evidence="2" id="KW-1185">Reference proteome</keyword>
<reference evidence="1 2" key="1">
    <citation type="submission" date="2017-04" db="EMBL/GenBank/DDBJ databases">
        <authorList>
            <person name="Afonso C.L."/>
            <person name="Miller P.J."/>
            <person name="Scott M.A."/>
            <person name="Spackman E."/>
            <person name="Goraichik I."/>
            <person name="Dimitrov K.M."/>
            <person name="Suarez D.L."/>
            <person name="Swayne D.E."/>
        </authorList>
    </citation>
    <scope>NUCLEOTIDE SEQUENCE [LARGE SCALE GENOMIC DNA]</scope>
    <source>
        <strain evidence="1 2">DSM 13146</strain>
    </source>
</reference>
<accession>A0A1W1XWT3</accession>
<name>A0A1W1XWT3_9BACT</name>
<dbReference type="STRING" id="1121390.SAMN02746041_03236"/>
<dbReference type="AlphaFoldDB" id="A0A1W1XWT3"/>
<dbReference type="Proteomes" id="UP000192783">
    <property type="component" value="Unassembled WGS sequence"/>
</dbReference>
<protein>
    <submittedName>
        <fullName evidence="1">Uncharacterized protein</fullName>
    </submittedName>
</protein>
<proteinExistence type="predicted"/>
<organism evidence="1 2">
    <name type="scientific">Desulfacinum hydrothermale DSM 13146</name>
    <dbReference type="NCBI Taxonomy" id="1121390"/>
    <lineage>
        <taxon>Bacteria</taxon>
        <taxon>Pseudomonadati</taxon>
        <taxon>Thermodesulfobacteriota</taxon>
        <taxon>Syntrophobacteria</taxon>
        <taxon>Syntrophobacterales</taxon>
        <taxon>Syntrophobacteraceae</taxon>
        <taxon>Desulfacinum</taxon>
    </lineage>
</organism>
<dbReference type="EMBL" id="FWXF01000031">
    <property type="protein sequence ID" value="SMC28325.1"/>
    <property type="molecule type" value="Genomic_DNA"/>
</dbReference>
<evidence type="ECO:0000313" key="1">
    <source>
        <dbReference type="EMBL" id="SMC28325.1"/>
    </source>
</evidence>
<sequence>MKRRRITIRVDETLLQQLTEWGENTLPGAPVSVVVRTILYRYLRGFRPESDFAGASGLAGNADLSEQAREQSPVMGEPDNLVVDGDVDWLDKQISAFTTEQ</sequence>